<keyword evidence="7 10" id="KW-0472">Membrane</keyword>
<keyword evidence="12" id="KW-1185">Reference proteome</keyword>
<dbReference type="PANTHER" id="PTHR19139">
    <property type="entry name" value="AQUAPORIN TRANSPORTER"/>
    <property type="match status" value="1"/>
</dbReference>
<dbReference type="GO" id="GO:0015250">
    <property type="term" value="F:water channel activity"/>
    <property type="evidence" value="ECO:0007669"/>
    <property type="project" value="TreeGrafter"/>
</dbReference>
<accession>A0A9P6RG47</accession>
<evidence type="ECO:0008006" key="13">
    <source>
        <dbReference type="Google" id="ProtNLM"/>
    </source>
</evidence>
<feature type="region of interest" description="Disordered" evidence="9">
    <location>
        <begin position="266"/>
        <end position="303"/>
    </location>
</feature>
<dbReference type="Gene3D" id="1.20.1080.10">
    <property type="entry name" value="Glycerol uptake facilitator protein"/>
    <property type="match status" value="1"/>
</dbReference>
<evidence type="ECO:0000256" key="3">
    <source>
        <dbReference type="ARBA" id="ARBA00022448"/>
    </source>
</evidence>
<evidence type="ECO:0000256" key="1">
    <source>
        <dbReference type="ARBA" id="ARBA00004651"/>
    </source>
</evidence>
<dbReference type="InterPro" id="IPR000425">
    <property type="entry name" value="MIP"/>
</dbReference>
<evidence type="ECO:0000256" key="8">
    <source>
        <dbReference type="RuleBase" id="RU000477"/>
    </source>
</evidence>
<sequence>MSKSTAKGWFTQTLAEFLGTAMCMYVSVGGADAVAEDFGVTNSYLGKSFAFGIGLAVTAWAFFRISGSHFNPAVSFSSLITGHLTAPKFVLYFVAQLLGAMLGVALARGTTPASDTSDTLLQINSIRNGQSLARGFFLEFFLTSILCFVYHMVVHEKNRSTFMSALPYGLTMFSCHLFATRYTNAAINPARAFASSVVARNFTRDHWIYWLGPLFGAILAAALHILFRYFDYDLHNPGIDAENQAQYIRAKAAAAEQLGLSGQQRTTYVNRGPNGPTTTTTTNANNVNNNHINNNINNNNVHH</sequence>
<protein>
    <recommendedName>
        <fullName evidence="13">Aquaporin</fullName>
    </recommendedName>
</protein>
<feature type="transmembrane region" description="Helical" evidence="10">
    <location>
        <begin position="89"/>
        <end position="111"/>
    </location>
</feature>
<feature type="transmembrane region" description="Helical" evidence="10">
    <location>
        <begin position="207"/>
        <end position="227"/>
    </location>
</feature>
<dbReference type="InterPro" id="IPR023271">
    <property type="entry name" value="Aquaporin-like"/>
</dbReference>
<evidence type="ECO:0000256" key="9">
    <source>
        <dbReference type="SAM" id="MobiDB-lite"/>
    </source>
</evidence>
<dbReference type="PROSITE" id="PS00221">
    <property type="entry name" value="MIP"/>
    <property type="match status" value="1"/>
</dbReference>
<comment type="caution">
    <text evidence="11">The sequence shown here is derived from an EMBL/GenBank/DDBJ whole genome shotgun (WGS) entry which is preliminary data.</text>
</comment>
<dbReference type="Proteomes" id="UP000823405">
    <property type="component" value="Unassembled WGS sequence"/>
</dbReference>
<name>A0A9P6RG47_9FUNG</name>
<evidence type="ECO:0000313" key="11">
    <source>
        <dbReference type="EMBL" id="KAG0318265.1"/>
    </source>
</evidence>
<keyword evidence="5 8" id="KW-0812">Transmembrane</keyword>
<evidence type="ECO:0000256" key="2">
    <source>
        <dbReference type="ARBA" id="ARBA00006175"/>
    </source>
</evidence>
<evidence type="ECO:0000256" key="10">
    <source>
        <dbReference type="SAM" id="Phobius"/>
    </source>
</evidence>
<dbReference type="Pfam" id="PF00230">
    <property type="entry name" value="MIP"/>
    <property type="match status" value="1"/>
</dbReference>
<keyword evidence="3 8" id="KW-0813">Transport</keyword>
<dbReference type="AlphaFoldDB" id="A0A9P6RG47"/>
<dbReference type="PRINTS" id="PR00783">
    <property type="entry name" value="MINTRINSICP"/>
</dbReference>
<dbReference type="InterPro" id="IPR022357">
    <property type="entry name" value="MIP_CS"/>
</dbReference>
<comment type="subcellular location">
    <subcellularLocation>
        <location evidence="1">Cell membrane</location>
        <topology evidence="1">Multi-pass membrane protein</topology>
    </subcellularLocation>
</comment>
<feature type="transmembrane region" description="Helical" evidence="10">
    <location>
        <begin position="44"/>
        <end position="63"/>
    </location>
</feature>
<dbReference type="EMBL" id="JAAAIN010000199">
    <property type="protein sequence ID" value="KAG0318265.1"/>
    <property type="molecule type" value="Genomic_DNA"/>
</dbReference>
<keyword evidence="6 10" id="KW-1133">Transmembrane helix</keyword>
<proteinExistence type="inferred from homology"/>
<evidence type="ECO:0000256" key="4">
    <source>
        <dbReference type="ARBA" id="ARBA00022475"/>
    </source>
</evidence>
<gene>
    <name evidence="11" type="ORF">BGZ97_004037</name>
</gene>
<evidence type="ECO:0000256" key="5">
    <source>
        <dbReference type="ARBA" id="ARBA00022692"/>
    </source>
</evidence>
<reference evidence="11" key="1">
    <citation type="journal article" date="2020" name="Fungal Divers.">
        <title>Resolving the Mortierellaceae phylogeny through synthesis of multi-gene phylogenetics and phylogenomics.</title>
        <authorList>
            <person name="Vandepol N."/>
            <person name="Liber J."/>
            <person name="Desiro A."/>
            <person name="Na H."/>
            <person name="Kennedy M."/>
            <person name="Barry K."/>
            <person name="Grigoriev I.V."/>
            <person name="Miller A.N."/>
            <person name="O'Donnell K."/>
            <person name="Stajich J.E."/>
            <person name="Bonito G."/>
        </authorList>
    </citation>
    <scope>NUCLEOTIDE SEQUENCE</scope>
    <source>
        <strain evidence="11">NVP60</strain>
    </source>
</reference>
<evidence type="ECO:0000256" key="7">
    <source>
        <dbReference type="ARBA" id="ARBA00023136"/>
    </source>
</evidence>
<comment type="similarity">
    <text evidence="2 8">Belongs to the MIP/aquaporin (TC 1.A.8) family.</text>
</comment>
<dbReference type="GO" id="GO:0005886">
    <property type="term" value="C:plasma membrane"/>
    <property type="evidence" value="ECO:0007669"/>
    <property type="project" value="UniProtKB-SubCell"/>
</dbReference>
<feature type="transmembrane region" description="Helical" evidence="10">
    <location>
        <begin position="131"/>
        <end position="153"/>
    </location>
</feature>
<keyword evidence="4" id="KW-1003">Cell membrane</keyword>
<dbReference type="OrthoDB" id="3222at2759"/>
<evidence type="ECO:0000313" key="12">
    <source>
        <dbReference type="Proteomes" id="UP000823405"/>
    </source>
</evidence>
<dbReference type="SUPFAM" id="SSF81338">
    <property type="entry name" value="Aquaporin-like"/>
    <property type="match status" value="1"/>
</dbReference>
<evidence type="ECO:0000256" key="6">
    <source>
        <dbReference type="ARBA" id="ARBA00022989"/>
    </source>
</evidence>
<feature type="compositionally biased region" description="Low complexity" evidence="9">
    <location>
        <begin position="277"/>
        <end position="303"/>
    </location>
</feature>
<dbReference type="InterPro" id="IPR034294">
    <property type="entry name" value="Aquaporin_transptr"/>
</dbReference>
<dbReference type="PANTHER" id="PTHR19139:SF199">
    <property type="entry name" value="MIP17260P"/>
    <property type="match status" value="1"/>
</dbReference>
<organism evidence="11 12">
    <name type="scientific">Linnemannia gamsii</name>
    <dbReference type="NCBI Taxonomy" id="64522"/>
    <lineage>
        <taxon>Eukaryota</taxon>
        <taxon>Fungi</taxon>
        <taxon>Fungi incertae sedis</taxon>
        <taxon>Mucoromycota</taxon>
        <taxon>Mortierellomycotina</taxon>
        <taxon>Mortierellomycetes</taxon>
        <taxon>Mortierellales</taxon>
        <taxon>Mortierellaceae</taxon>
        <taxon>Linnemannia</taxon>
    </lineage>
</organism>